<dbReference type="EMBL" id="AUPC02000268">
    <property type="protein sequence ID" value="POG63407.1"/>
    <property type="molecule type" value="Genomic_DNA"/>
</dbReference>
<evidence type="ECO:0000256" key="1">
    <source>
        <dbReference type="SAM" id="Phobius"/>
    </source>
</evidence>
<keyword evidence="1" id="KW-0472">Membrane</keyword>
<dbReference type="Proteomes" id="UP000018888">
    <property type="component" value="Unassembled WGS sequence"/>
</dbReference>
<dbReference type="AlphaFoldDB" id="A0A2P4PDG1"/>
<name>A0A2P4PDG1_RHIID</name>
<sequence length="78" mass="8920">MTCDACGQPDDIALRKHIVLRVIINLQLVPLLMGSKIFRFSKSFFLFCFNHFCVHCICVHCISLSGIMLMLLFMAKIL</sequence>
<proteinExistence type="predicted"/>
<reference evidence="2 3" key="2">
    <citation type="journal article" date="2018" name="New Phytol.">
        <title>High intraspecific genome diversity in the model arbuscular mycorrhizal symbiont Rhizophagus irregularis.</title>
        <authorList>
            <person name="Chen E.C.H."/>
            <person name="Morin E."/>
            <person name="Beaudet D."/>
            <person name="Noel J."/>
            <person name="Yildirir G."/>
            <person name="Ndikumana S."/>
            <person name="Charron P."/>
            <person name="St-Onge C."/>
            <person name="Giorgi J."/>
            <person name="Kruger M."/>
            <person name="Marton T."/>
            <person name="Ropars J."/>
            <person name="Grigoriev I.V."/>
            <person name="Hainaut M."/>
            <person name="Henrissat B."/>
            <person name="Roux C."/>
            <person name="Martin F."/>
            <person name="Corradi N."/>
        </authorList>
    </citation>
    <scope>NUCLEOTIDE SEQUENCE [LARGE SCALE GENOMIC DNA]</scope>
    <source>
        <strain evidence="2 3">DAOM 197198</strain>
    </source>
</reference>
<protein>
    <submittedName>
        <fullName evidence="2">Uncharacterized protein</fullName>
    </submittedName>
</protein>
<gene>
    <name evidence="2" type="ORF">GLOIN_2v1686921</name>
</gene>
<feature type="transmembrane region" description="Helical" evidence="1">
    <location>
        <begin position="44"/>
        <end position="73"/>
    </location>
</feature>
<evidence type="ECO:0000313" key="2">
    <source>
        <dbReference type="EMBL" id="POG63407.1"/>
    </source>
</evidence>
<evidence type="ECO:0000313" key="3">
    <source>
        <dbReference type="Proteomes" id="UP000018888"/>
    </source>
</evidence>
<reference evidence="2 3" key="1">
    <citation type="journal article" date="2013" name="Proc. Natl. Acad. Sci. U.S.A.">
        <title>Genome of an arbuscular mycorrhizal fungus provides insight into the oldest plant symbiosis.</title>
        <authorList>
            <person name="Tisserant E."/>
            <person name="Malbreil M."/>
            <person name="Kuo A."/>
            <person name="Kohler A."/>
            <person name="Symeonidi A."/>
            <person name="Balestrini R."/>
            <person name="Charron P."/>
            <person name="Duensing N."/>
            <person name="Frei Dit Frey N."/>
            <person name="Gianinazzi-Pearson V."/>
            <person name="Gilbert L.B."/>
            <person name="Handa Y."/>
            <person name="Herr J.R."/>
            <person name="Hijri M."/>
            <person name="Koul R."/>
            <person name="Kawaguchi M."/>
            <person name="Krajinski F."/>
            <person name="Lammers P.J."/>
            <person name="Masclaux F.G."/>
            <person name="Murat C."/>
            <person name="Morin E."/>
            <person name="Ndikumana S."/>
            <person name="Pagni M."/>
            <person name="Petitpierre D."/>
            <person name="Requena N."/>
            <person name="Rosikiewicz P."/>
            <person name="Riley R."/>
            <person name="Saito K."/>
            <person name="San Clemente H."/>
            <person name="Shapiro H."/>
            <person name="van Tuinen D."/>
            <person name="Becard G."/>
            <person name="Bonfante P."/>
            <person name="Paszkowski U."/>
            <person name="Shachar-Hill Y.Y."/>
            <person name="Tuskan G.A."/>
            <person name="Young P.W."/>
            <person name="Sanders I.R."/>
            <person name="Henrissat B."/>
            <person name="Rensing S.A."/>
            <person name="Grigoriev I.V."/>
            <person name="Corradi N."/>
            <person name="Roux C."/>
            <person name="Martin F."/>
        </authorList>
    </citation>
    <scope>NUCLEOTIDE SEQUENCE [LARGE SCALE GENOMIC DNA]</scope>
    <source>
        <strain evidence="2 3">DAOM 197198</strain>
    </source>
</reference>
<accession>A0A2P4PDG1</accession>
<comment type="caution">
    <text evidence="2">The sequence shown here is derived from an EMBL/GenBank/DDBJ whole genome shotgun (WGS) entry which is preliminary data.</text>
</comment>
<keyword evidence="3" id="KW-1185">Reference proteome</keyword>
<keyword evidence="1" id="KW-1133">Transmembrane helix</keyword>
<organism evidence="2 3">
    <name type="scientific">Rhizophagus irregularis (strain DAOM 181602 / DAOM 197198 / MUCL 43194)</name>
    <name type="common">Arbuscular mycorrhizal fungus</name>
    <name type="synonym">Glomus intraradices</name>
    <dbReference type="NCBI Taxonomy" id="747089"/>
    <lineage>
        <taxon>Eukaryota</taxon>
        <taxon>Fungi</taxon>
        <taxon>Fungi incertae sedis</taxon>
        <taxon>Mucoromycota</taxon>
        <taxon>Glomeromycotina</taxon>
        <taxon>Glomeromycetes</taxon>
        <taxon>Glomerales</taxon>
        <taxon>Glomeraceae</taxon>
        <taxon>Rhizophagus</taxon>
    </lineage>
</organism>
<feature type="transmembrane region" description="Helical" evidence="1">
    <location>
        <begin position="18"/>
        <end position="38"/>
    </location>
</feature>
<keyword evidence="1" id="KW-0812">Transmembrane</keyword>